<sequence>MSLSNSPVQRPAGNAAGHAALIWARDHSVYVALALLMLINLAITPGFSNPLAARSLLFEAAPVVLIALGQNLAIATRGIDLSVGSVMALASATLAVCLDAGTGTAIAAGIAAGLLVGLFNGALVSILRIDPLISGLALLVAARGLAQALVGGSRVSLPGADAFDLLGTGSLGPLPVVMLIALALAVLVMLVVQRTTFGRYTVLIGASRAAAYLAGIPVRRTLFLVYAASGTLAGLAGVFASARLGASDPNYVGVNFELDAIAASVIGGTPLSGGRISIVGTVFGVLLLQVLDASFIMNNVSFTYAQILKAVFIVVALYLQRQGG</sequence>
<keyword evidence="4 6" id="KW-1133">Transmembrane helix</keyword>
<evidence type="ECO:0000313" key="7">
    <source>
        <dbReference type="EMBL" id="PEH38127.1"/>
    </source>
</evidence>
<dbReference type="AlphaFoldDB" id="A0A2A7S396"/>
<feature type="transmembrane region" description="Helical" evidence="6">
    <location>
        <begin position="105"/>
        <end position="126"/>
    </location>
</feature>
<feature type="transmembrane region" description="Helical" evidence="6">
    <location>
        <begin position="27"/>
        <end position="44"/>
    </location>
</feature>
<keyword evidence="5 6" id="KW-0472">Membrane</keyword>
<feature type="transmembrane region" description="Helical" evidence="6">
    <location>
        <begin position="81"/>
        <end position="98"/>
    </location>
</feature>
<feature type="transmembrane region" description="Helical" evidence="6">
    <location>
        <begin position="171"/>
        <end position="191"/>
    </location>
</feature>
<evidence type="ECO:0000256" key="4">
    <source>
        <dbReference type="ARBA" id="ARBA00022989"/>
    </source>
</evidence>
<dbReference type="EMBL" id="PDDY01000004">
    <property type="protein sequence ID" value="PEH38127.1"/>
    <property type="molecule type" value="Genomic_DNA"/>
</dbReference>
<dbReference type="Proteomes" id="UP000220629">
    <property type="component" value="Unassembled WGS sequence"/>
</dbReference>
<evidence type="ECO:0000256" key="3">
    <source>
        <dbReference type="ARBA" id="ARBA00022692"/>
    </source>
</evidence>
<dbReference type="CDD" id="cd06579">
    <property type="entry name" value="TM_PBP1_transp_AraH_like"/>
    <property type="match status" value="1"/>
</dbReference>
<evidence type="ECO:0000256" key="6">
    <source>
        <dbReference type="SAM" id="Phobius"/>
    </source>
</evidence>
<evidence type="ECO:0000313" key="8">
    <source>
        <dbReference type="Proteomes" id="UP000220629"/>
    </source>
</evidence>
<evidence type="ECO:0000256" key="5">
    <source>
        <dbReference type="ARBA" id="ARBA00023136"/>
    </source>
</evidence>
<feature type="transmembrane region" description="Helical" evidence="6">
    <location>
        <begin position="300"/>
        <end position="319"/>
    </location>
</feature>
<gene>
    <name evidence="7" type="ORF">CRM94_27275</name>
</gene>
<comment type="caution">
    <text evidence="7">The sequence shown here is derived from an EMBL/GenBank/DDBJ whole genome shotgun (WGS) entry which is preliminary data.</text>
</comment>
<proteinExistence type="predicted"/>
<keyword evidence="2" id="KW-1003">Cell membrane</keyword>
<protein>
    <submittedName>
        <fullName evidence="7">ATPase</fullName>
    </submittedName>
</protein>
<keyword evidence="3 6" id="KW-0812">Transmembrane</keyword>
<dbReference type="InterPro" id="IPR001851">
    <property type="entry name" value="ABC_transp_permease"/>
</dbReference>
<dbReference type="GO" id="GO:0005886">
    <property type="term" value="C:plasma membrane"/>
    <property type="evidence" value="ECO:0007669"/>
    <property type="project" value="UniProtKB-SubCell"/>
</dbReference>
<evidence type="ECO:0000256" key="1">
    <source>
        <dbReference type="ARBA" id="ARBA00004651"/>
    </source>
</evidence>
<accession>A0A2A7S396</accession>
<comment type="subcellular location">
    <subcellularLocation>
        <location evidence="1">Cell membrane</location>
        <topology evidence="1">Multi-pass membrane protein</topology>
    </subcellularLocation>
</comment>
<feature type="transmembrane region" description="Helical" evidence="6">
    <location>
        <begin position="132"/>
        <end position="150"/>
    </location>
</feature>
<name>A0A2A7S396_BURGA</name>
<dbReference type="PANTHER" id="PTHR32196:SF19">
    <property type="entry name" value="GALACTOFURANOSE TRANSPORTER PERMEASE PROTEIN YTFT"/>
    <property type="match status" value="1"/>
</dbReference>
<feature type="transmembrane region" description="Helical" evidence="6">
    <location>
        <begin position="222"/>
        <end position="240"/>
    </location>
</feature>
<feature type="transmembrane region" description="Helical" evidence="6">
    <location>
        <begin position="56"/>
        <end position="75"/>
    </location>
</feature>
<evidence type="ECO:0000256" key="2">
    <source>
        <dbReference type="ARBA" id="ARBA00022475"/>
    </source>
</evidence>
<reference evidence="8" key="1">
    <citation type="submission" date="2017-09" db="EMBL/GenBank/DDBJ databases">
        <title>FDA dAtabase for Regulatory Grade micrObial Sequences (FDA-ARGOS): Supporting development and validation of Infectious Disease Dx tests.</title>
        <authorList>
            <person name="Minogue T."/>
            <person name="Wolcott M."/>
            <person name="Wasieloski L."/>
            <person name="Aguilar W."/>
            <person name="Moore D."/>
            <person name="Tallon L."/>
            <person name="Sadzewicz L."/>
            <person name="Ott S."/>
            <person name="Zhao X."/>
            <person name="Nagaraj S."/>
            <person name="Vavikolanu K."/>
            <person name="Aluvathingal J."/>
            <person name="Nadendla S."/>
            <person name="Sichtig H."/>
        </authorList>
    </citation>
    <scope>NUCLEOTIDE SEQUENCE [LARGE SCALE GENOMIC DNA]</scope>
    <source>
        <strain evidence="8">FDAARGOS_390</strain>
    </source>
</reference>
<organism evidence="7 8">
    <name type="scientific">Burkholderia gladioli</name>
    <name type="common">Pseudomonas marginata</name>
    <name type="synonym">Phytomonas marginata</name>
    <dbReference type="NCBI Taxonomy" id="28095"/>
    <lineage>
        <taxon>Bacteria</taxon>
        <taxon>Pseudomonadati</taxon>
        <taxon>Pseudomonadota</taxon>
        <taxon>Betaproteobacteria</taxon>
        <taxon>Burkholderiales</taxon>
        <taxon>Burkholderiaceae</taxon>
        <taxon>Burkholderia</taxon>
    </lineage>
</organism>
<dbReference type="PANTHER" id="PTHR32196">
    <property type="entry name" value="ABC TRANSPORTER PERMEASE PROTEIN YPHD-RELATED-RELATED"/>
    <property type="match status" value="1"/>
</dbReference>
<dbReference type="Pfam" id="PF02653">
    <property type="entry name" value="BPD_transp_2"/>
    <property type="match status" value="1"/>
</dbReference>
<feature type="transmembrane region" description="Helical" evidence="6">
    <location>
        <begin position="260"/>
        <end position="288"/>
    </location>
</feature>
<dbReference type="GO" id="GO:0022857">
    <property type="term" value="F:transmembrane transporter activity"/>
    <property type="evidence" value="ECO:0007669"/>
    <property type="project" value="InterPro"/>
</dbReference>